<gene>
    <name evidence="9" type="ORF">E4021_15200</name>
</gene>
<dbReference type="GO" id="GO:0005886">
    <property type="term" value="C:plasma membrane"/>
    <property type="evidence" value="ECO:0007669"/>
    <property type="project" value="UniProtKB-SubCell"/>
</dbReference>
<feature type="transmembrane region" description="Helical" evidence="7">
    <location>
        <begin position="12"/>
        <end position="32"/>
    </location>
</feature>
<evidence type="ECO:0000259" key="8">
    <source>
        <dbReference type="Pfam" id="PF04239"/>
    </source>
</evidence>
<feature type="transmembrane region" description="Helical" evidence="7">
    <location>
        <begin position="44"/>
        <end position="61"/>
    </location>
</feature>
<proteinExistence type="inferred from homology"/>
<evidence type="ECO:0000256" key="5">
    <source>
        <dbReference type="ARBA" id="ARBA00022989"/>
    </source>
</evidence>
<keyword evidence="10" id="KW-1185">Reference proteome</keyword>
<dbReference type="InterPro" id="IPR007353">
    <property type="entry name" value="DUF421"/>
</dbReference>
<name>A0A4S4NEA3_9BACT</name>
<protein>
    <submittedName>
        <fullName evidence="9">DUF421 domain-containing protein</fullName>
    </submittedName>
</protein>
<dbReference type="EMBL" id="SRSF01000009">
    <property type="protein sequence ID" value="THH36428.1"/>
    <property type="molecule type" value="Genomic_DNA"/>
</dbReference>
<feature type="domain" description="YetF C-terminal" evidence="8">
    <location>
        <begin position="90"/>
        <end position="161"/>
    </location>
</feature>
<evidence type="ECO:0000313" key="10">
    <source>
        <dbReference type="Proteomes" id="UP000308528"/>
    </source>
</evidence>
<sequence length="173" mass="18959">MENWLTAPMSTLLETVASVFIFFSIVIVIVRLSGLRTFAKMSSFDFASTIAMGTVIASVVMNGGQSILKGAIAFGTIAFFQQVYAKLKLHYPTVQDVAENEPTLLMDGPEFLVENMRKTNVSRSEIIAKLREANVITMSQVRAVVLETTGDISVLHADDGTRLEEVLLEGVVR</sequence>
<dbReference type="Gene3D" id="3.30.240.20">
    <property type="entry name" value="bsu07140 like domains"/>
    <property type="match status" value="1"/>
</dbReference>
<organism evidence="9 10">
    <name type="scientific">Neolewinella litorea</name>
    <dbReference type="NCBI Taxonomy" id="2562452"/>
    <lineage>
        <taxon>Bacteria</taxon>
        <taxon>Pseudomonadati</taxon>
        <taxon>Bacteroidota</taxon>
        <taxon>Saprospiria</taxon>
        <taxon>Saprospirales</taxon>
        <taxon>Lewinellaceae</taxon>
        <taxon>Neolewinella</taxon>
    </lineage>
</organism>
<keyword evidence="3" id="KW-1003">Cell membrane</keyword>
<dbReference type="PANTHER" id="PTHR34582:SF6">
    <property type="entry name" value="UPF0702 TRANSMEMBRANE PROTEIN YCAP"/>
    <property type="match status" value="1"/>
</dbReference>
<dbReference type="Proteomes" id="UP000308528">
    <property type="component" value="Unassembled WGS sequence"/>
</dbReference>
<evidence type="ECO:0000256" key="1">
    <source>
        <dbReference type="ARBA" id="ARBA00004651"/>
    </source>
</evidence>
<evidence type="ECO:0000256" key="7">
    <source>
        <dbReference type="SAM" id="Phobius"/>
    </source>
</evidence>
<keyword evidence="6 7" id="KW-0472">Membrane</keyword>
<reference evidence="9 10" key="1">
    <citation type="submission" date="2019-04" db="EMBL/GenBank/DDBJ databases">
        <title>Lewinella litorea sp. nov., isolated from a marine sand.</title>
        <authorList>
            <person name="Yoon J.-H."/>
        </authorList>
    </citation>
    <scope>NUCLEOTIDE SEQUENCE [LARGE SCALE GENOMIC DNA]</scope>
    <source>
        <strain evidence="9 10">HSMS-39</strain>
    </source>
</reference>
<evidence type="ECO:0000256" key="3">
    <source>
        <dbReference type="ARBA" id="ARBA00022475"/>
    </source>
</evidence>
<keyword evidence="5 7" id="KW-1133">Transmembrane helix</keyword>
<evidence type="ECO:0000256" key="4">
    <source>
        <dbReference type="ARBA" id="ARBA00022692"/>
    </source>
</evidence>
<comment type="subcellular location">
    <subcellularLocation>
        <location evidence="1">Cell membrane</location>
        <topology evidence="1">Multi-pass membrane protein</topology>
    </subcellularLocation>
</comment>
<evidence type="ECO:0000313" key="9">
    <source>
        <dbReference type="EMBL" id="THH36428.1"/>
    </source>
</evidence>
<evidence type="ECO:0000256" key="2">
    <source>
        <dbReference type="ARBA" id="ARBA00006448"/>
    </source>
</evidence>
<dbReference type="PANTHER" id="PTHR34582">
    <property type="entry name" value="UPF0702 TRANSMEMBRANE PROTEIN YCAP"/>
    <property type="match status" value="1"/>
</dbReference>
<dbReference type="OrthoDB" id="9793799at2"/>
<dbReference type="AlphaFoldDB" id="A0A4S4NEA3"/>
<comment type="similarity">
    <text evidence="2">Belongs to the UPF0702 family.</text>
</comment>
<dbReference type="InterPro" id="IPR023090">
    <property type="entry name" value="UPF0702_alpha/beta_dom_sf"/>
</dbReference>
<keyword evidence="4 7" id="KW-0812">Transmembrane</keyword>
<dbReference type="Pfam" id="PF04239">
    <property type="entry name" value="DUF421"/>
    <property type="match status" value="1"/>
</dbReference>
<accession>A0A4S4NEA3</accession>
<comment type="caution">
    <text evidence="9">The sequence shown here is derived from an EMBL/GenBank/DDBJ whole genome shotgun (WGS) entry which is preliminary data.</text>
</comment>
<evidence type="ECO:0000256" key="6">
    <source>
        <dbReference type="ARBA" id="ARBA00023136"/>
    </source>
</evidence>